<dbReference type="EMBL" id="PIQN01000007">
    <property type="protein sequence ID" value="PKA43716.1"/>
    <property type="molecule type" value="Genomic_DNA"/>
</dbReference>
<dbReference type="Proteomes" id="UP000232164">
    <property type="component" value="Unassembled WGS sequence"/>
</dbReference>
<accession>A0A2N0DCA5</accession>
<evidence type="ECO:0000313" key="1">
    <source>
        <dbReference type="EMBL" id="PKA43716.1"/>
    </source>
</evidence>
<protein>
    <submittedName>
        <fullName evidence="1">Uncharacterized protein</fullName>
    </submittedName>
</protein>
<gene>
    <name evidence="1" type="ORF">CWR43_12345</name>
</gene>
<organism evidence="1 2">
    <name type="scientific">Rhizobium sullae</name>
    <name type="common">Rhizobium hedysari</name>
    <dbReference type="NCBI Taxonomy" id="50338"/>
    <lineage>
        <taxon>Bacteria</taxon>
        <taxon>Pseudomonadati</taxon>
        <taxon>Pseudomonadota</taxon>
        <taxon>Alphaproteobacteria</taxon>
        <taxon>Hyphomicrobiales</taxon>
        <taxon>Rhizobiaceae</taxon>
        <taxon>Rhizobium/Agrobacterium group</taxon>
        <taxon>Rhizobium</taxon>
    </lineage>
</organism>
<comment type="caution">
    <text evidence="1">The sequence shown here is derived from an EMBL/GenBank/DDBJ whole genome shotgun (WGS) entry which is preliminary data.</text>
</comment>
<name>A0A2N0DCA5_RHISU</name>
<sequence>MSGRFAGVREILNKLAVAVINFEGRFLRLMHATFLTPWLEGRESRQTATDTNRFFGNCQDEP</sequence>
<proteinExistence type="predicted"/>
<dbReference type="AlphaFoldDB" id="A0A2N0DCA5"/>
<reference evidence="1 2" key="1">
    <citation type="submission" date="2017-11" db="EMBL/GenBank/DDBJ databases">
        <authorList>
            <person name="Han C.G."/>
        </authorList>
    </citation>
    <scope>NUCLEOTIDE SEQUENCE [LARGE SCALE GENOMIC DNA]</scope>
    <source>
        <strain evidence="1 2">HCNT1</strain>
    </source>
</reference>
<reference evidence="1 2" key="2">
    <citation type="submission" date="2017-12" db="EMBL/GenBank/DDBJ databases">
        <title>Genome sequence of Rhizobium sullae HCNT1 isolated from Sulla coronaria nodules and featuring peculiar denitrification phenotypes.</title>
        <authorList>
            <person name="De Diego-Diaz B."/>
            <person name="Treu L."/>
            <person name="Campanaro S."/>
            <person name="Da Silva Duarte V."/>
            <person name="Basaglia M."/>
            <person name="Favaro L."/>
            <person name="Casella S."/>
            <person name="Squartini A."/>
        </authorList>
    </citation>
    <scope>NUCLEOTIDE SEQUENCE [LARGE SCALE GENOMIC DNA]</scope>
    <source>
        <strain evidence="1 2">HCNT1</strain>
    </source>
</reference>
<evidence type="ECO:0000313" key="2">
    <source>
        <dbReference type="Proteomes" id="UP000232164"/>
    </source>
</evidence>